<dbReference type="InterPro" id="IPR036890">
    <property type="entry name" value="HATPase_C_sf"/>
</dbReference>
<evidence type="ECO:0000256" key="1">
    <source>
        <dbReference type="SAM" id="Coils"/>
    </source>
</evidence>
<feature type="coiled-coil region" evidence="1">
    <location>
        <begin position="293"/>
        <end position="324"/>
    </location>
</feature>
<accession>A0A2A2HWR7</accession>
<dbReference type="PROSITE" id="PS50113">
    <property type="entry name" value="PAC"/>
    <property type="match status" value="4"/>
</dbReference>
<dbReference type="InterPro" id="IPR000700">
    <property type="entry name" value="PAS-assoc_C"/>
</dbReference>
<dbReference type="Gene3D" id="3.30.450.20">
    <property type="entry name" value="PAS domain"/>
    <property type="match status" value="4"/>
</dbReference>
<dbReference type="PROSITE" id="PS50109">
    <property type="entry name" value="HIS_KIN"/>
    <property type="match status" value="1"/>
</dbReference>
<keyword evidence="1" id="KW-0175">Coiled coil</keyword>
<feature type="domain" description="PAC" evidence="4">
    <location>
        <begin position="677"/>
        <end position="729"/>
    </location>
</feature>
<dbReference type="Gene3D" id="3.30.450.40">
    <property type="match status" value="1"/>
</dbReference>
<dbReference type="SUPFAM" id="SSF55874">
    <property type="entry name" value="ATPase domain of HSP90 chaperone/DNA topoisomerase II/histidine kinase"/>
    <property type="match status" value="1"/>
</dbReference>
<protein>
    <submittedName>
        <fullName evidence="5">Histidine kinase</fullName>
    </submittedName>
</protein>
<organism evidence="5 6">
    <name type="scientific">Methanosarcina spelaei</name>
    <dbReference type="NCBI Taxonomy" id="1036679"/>
    <lineage>
        <taxon>Archaea</taxon>
        <taxon>Methanobacteriati</taxon>
        <taxon>Methanobacteriota</taxon>
        <taxon>Stenosarchaea group</taxon>
        <taxon>Methanomicrobia</taxon>
        <taxon>Methanosarcinales</taxon>
        <taxon>Methanosarcinaceae</taxon>
        <taxon>Methanosarcina</taxon>
    </lineage>
</organism>
<dbReference type="Pfam" id="PF08448">
    <property type="entry name" value="PAS_4"/>
    <property type="match status" value="1"/>
</dbReference>
<dbReference type="NCBIfam" id="TIGR00229">
    <property type="entry name" value="sensory_box"/>
    <property type="match status" value="4"/>
</dbReference>
<dbReference type="Pfam" id="PF08447">
    <property type="entry name" value="PAS_3"/>
    <property type="match status" value="3"/>
</dbReference>
<sequence length="1083" mass="126335">MKNGGLKIIKGNNLLEKAEKIPGRYKEKIIEELSPTTSSVFLRLGKEGTVLCASKAANALLEYWGIREGEKVPQELRHSIRRVLRQENSENLEIQAGETTYFAVLYPFPKKEYVNLEGFNITFKALTEKKLSKKEKQYRFLSNLCNLYRMSLTCKNVQKILEESALIIAKGLDTELSRILELKPDGTFIMRAGYGWKDKTIDSVIIEKKSQAECTLVLRKPILPEDIENETRFECIEYLRQYGILSGVSALIGDISKPFGLVEVYSREKREFTEDDEYFLDSAAFLLSEVIKRLHYEEELQIHQQELEEVVEKETLAYMEANDKLVHEVMERRKIENKLQNNVQFLEILLDSIPSPVFQRDLNETYVNCNESFARQIMGLPKEKVIGGSFHEFRKKVPKELAEIYLKDDRNLIEKGGSKYYETKVVCADGVHRDFLFHKATYQDNSGEVAGVVGVMLDITQRKEAEETFRKSEEKYRIATEQTGQIVYDYNTKTQKVDWAGAIVELTGYNFEEFQKISPEIWLEHIHPDDRKKVIEKVRLFFEREEKLREEFRFRRKDGNYIYVEDRGVLLRNEKGNAYRLLGVMKDITKLKLAQESLERSGERYRIATEQTGQIVYDHDRLTGKIEWAGAVKELTQYSPEEFQSFNRSDWEANIHPDDRKKTIEKLEKYREREERLTTEYRFRRKDGSYLYVEDSWIFLKDEQGHSYREIGVMKDITGLKLASKKLRESEERYRSFIENFKGIAFQGDLDFKLILLEGSVEEITGYLREDFISGKINWQQIVLPKDWKKLVNNNERLKNDPLLLIEHEYRIRHREGKIKWVREIVQNISDPKGKKRILHGAIYDITGQKEAEESLRKIEELRKKEIHHRIKNNLQVISSLLELQAERFSEKEVLEAFRESQNRIATMAIIHEKLYRSENSETLDFSEYLQKLTSDLLHSYNIRKDDIKTFLDVEEIFLGMDTAVPLGIIINELVSNSLKHAFPQGRKGEIRIKLCKAEENLKNKSISNITNNNGAKSSINKNSQYSLVVSDNGLGFPEKLDFRSTGSLGLQLVNILVEQLSGTIELQKGSETSFKILFKENN</sequence>
<dbReference type="InterPro" id="IPR003594">
    <property type="entry name" value="HATPase_dom"/>
</dbReference>
<proteinExistence type="predicted"/>
<dbReference type="SMART" id="SM00086">
    <property type="entry name" value="PAC"/>
    <property type="match status" value="4"/>
</dbReference>
<feature type="domain" description="PAS" evidence="3">
    <location>
        <begin position="472"/>
        <end position="545"/>
    </location>
</feature>
<dbReference type="InterPro" id="IPR035965">
    <property type="entry name" value="PAS-like_dom_sf"/>
</dbReference>
<dbReference type="SUPFAM" id="SSF55785">
    <property type="entry name" value="PYP-like sensor domain (PAS domain)"/>
    <property type="match status" value="4"/>
</dbReference>
<keyword evidence="5" id="KW-0808">Transferase</keyword>
<feature type="domain" description="PAC" evidence="4">
    <location>
        <begin position="806"/>
        <end position="858"/>
    </location>
</feature>
<dbReference type="InterPro" id="IPR029016">
    <property type="entry name" value="GAF-like_dom_sf"/>
</dbReference>
<dbReference type="InterPro" id="IPR000014">
    <property type="entry name" value="PAS"/>
</dbReference>
<keyword evidence="6" id="KW-1185">Reference proteome</keyword>
<evidence type="ECO:0000259" key="4">
    <source>
        <dbReference type="PROSITE" id="PS50113"/>
    </source>
</evidence>
<dbReference type="PANTHER" id="PTHR43065">
    <property type="entry name" value="SENSOR HISTIDINE KINASE"/>
    <property type="match status" value="1"/>
</dbReference>
<reference evidence="5 6" key="1">
    <citation type="journal article" date="2017" name="BMC Genomics">
        <title>Genomic analysis of methanogenic archaea reveals a shift towards energy conservation.</title>
        <authorList>
            <person name="Gilmore S.P."/>
            <person name="Henske J.K."/>
            <person name="Sexton J.A."/>
            <person name="Solomon K.V."/>
            <person name="Seppala S."/>
            <person name="Yoo J.I."/>
            <person name="Huyett L.M."/>
            <person name="Pressman A."/>
            <person name="Cogan J.Z."/>
            <person name="Kivenson V."/>
            <person name="Peng X."/>
            <person name="Tan Y."/>
            <person name="Valentine D.L."/>
            <person name="O'Malley M.A."/>
        </authorList>
    </citation>
    <scope>NUCLEOTIDE SEQUENCE [LARGE SCALE GENOMIC DNA]</scope>
    <source>
        <strain evidence="5 6">MC-15</strain>
    </source>
</reference>
<feature type="domain" description="PAC" evidence="4">
    <location>
        <begin position="419"/>
        <end position="471"/>
    </location>
</feature>
<dbReference type="CDD" id="cd00130">
    <property type="entry name" value="PAS"/>
    <property type="match status" value="3"/>
</dbReference>
<evidence type="ECO:0000313" key="5">
    <source>
        <dbReference type="EMBL" id="PAV13736.1"/>
    </source>
</evidence>
<dbReference type="InterPro" id="IPR013656">
    <property type="entry name" value="PAS_4"/>
</dbReference>
<dbReference type="Proteomes" id="UP000218164">
    <property type="component" value="Unassembled WGS sequence"/>
</dbReference>
<dbReference type="SMART" id="SM00387">
    <property type="entry name" value="HATPase_c"/>
    <property type="match status" value="1"/>
</dbReference>
<dbReference type="InterPro" id="IPR001610">
    <property type="entry name" value="PAC"/>
</dbReference>
<dbReference type="PROSITE" id="PS50112">
    <property type="entry name" value="PAS"/>
    <property type="match status" value="3"/>
</dbReference>
<dbReference type="SUPFAM" id="SSF55781">
    <property type="entry name" value="GAF domain-like"/>
    <property type="match status" value="1"/>
</dbReference>
<dbReference type="SMART" id="SM00091">
    <property type="entry name" value="PAS"/>
    <property type="match status" value="4"/>
</dbReference>
<dbReference type="InterPro" id="IPR005467">
    <property type="entry name" value="His_kinase_dom"/>
</dbReference>
<dbReference type="Pfam" id="PF07568">
    <property type="entry name" value="HisKA_2"/>
    <property type="match status" value="1"/>
</dbReference>
<dbReference type="InterPro" id="IPR011495">
    <property type="entry name" value="Sig_transdc_His_kin_sub2_dim/P"/>
</dbReference>
<dbReference type="AlphaFoldDB" id="A0A2A2HWR7"/>
<feature type="domain" description="PAC" evidence="4">
    <location>
        <begin position="548"/>
        <end position="600"/>
    </location>
</feature>
<evidence type="ECO:0000313" key="6">
    <source>
        <dbReference type="Proteomes" id="UP000218164"/>
    </source>
</evidence>
<name>A0A2A2HWR7_9EURY</name>
<keyword evidence="5" id="KW-0418">Kinase</keyword>
<feature type="domain" description="Histidine kinase" evidence="2">
    <location>
        <begin position="866"/>
        <end position="1083"/>
    </location>
</feature>
<dbReference type="InterPro" id="IPR013655">
    <property type="entry name" value="PAS_fold_3"/>
</dbReference>
<evidence type="ECO:0000259" key="3">
    <source>
        <dbReference type="PROSITE" id="PS50112"/>
    </source>
</evidence>
<dbReference type="GO" id="GO:0016301">
    <property type="term" value="F:kinase activity"/>
    <property type="evidence" value="ECO:0007669"/>
    <property type="project" value="UniProtKB-KW"/>
</dbReference>
<feature type="domain" description="PAS" evidence="3">
    <location>
        <begin position="342"/>
        <end position="415"/>
    </location>
</feature>
<feature type="domain" description="PAS" evidence="3">
    <location>
        <begin position="730"/>
        <end position="787"/>
    </location>
</feature>
<dbReference type="EMBL" id="LMVP01000059">
    <property type="protein sequence ID" value="PAV13736.1"/>
    <property type="molecule type" value="Genomic_DNA"/>
</dbReference>
<dbReference type="Pfam" id="PF02518">
    <property type="entry name" value="HATPase_c"/>
    <property type="match status" value="1"/>
</dbReference>
<comment type="caution">
    <text evidence="5">The sequence shown here is derived from an EMBL/GenBank/DDBJ whole genome shotgun (WGS) entry which is preliminary data.</text>
</comment>
<evidence type="ECO:0000259" key="2">
    <source>
        <dbReference type="PROSITE" id="PS50109"/>
    </source>
</evidence>
<dbReference type="PANTHER" id="PTHR43065:SF23">
    <property type="entry name" value="SENSOR HISTIDINE KINASE PDTAS"/>
    <property type="match status" value="1"/>
</dbReference>
<gene>
    <name evidence="5" type="ORF">ASJ81_16635</name>
</gene>
<dbReference type="Gene3D" id="3.30.565.10">
    <property type="entry name" value="Histidine kinase-like ATPase, C-terminal domain"/>
    <property type="match status" value="1"/>
</dbReference>